<dbReference type="VEuPathDB" id="FungiDB:M747DRAFT_129587"/>
<dbReference type="AlphaFoldDB" id="A0A370BNB1"/>
<dbReference type="Proteomes" id="UP000253845">
    <property type="component" value="Unassembled WGS sequence"/>
</dbReference>
<dbReference type="EMBL" id="KZ851946">
    <property type="protein sequence ID" value="RDH15680.1"/>
    <property type="molecule type" value="Genomic_DNA"/>
</dbReference>
<sequence>MQKWMFNLVSFKMETNSKSGQKKKKREIRMYSIFMLIAMRESLDRGNLSCGWSGPVIASPRWMLGYYEDYWVSGGCIISVIVLVSV</sequence>
<evidence type="ECO:0000313" key="1">
    <source>
        <dbReference type="EMBL" id="RDH15680.1"/>
    </source>
</evidence>
<reference evidence="1 2" key="1">
    <citation type="submission" date="2018-07" db="EMBL/GenBank/DDBJ databases">
        <title>Section-level genome sequencing of Aspergillus section Nigri to investigate inter- and intra-species variation.</title>
        <authorList>
            <consortium name="DOE Joint Genome Institute"/>
            <person name="Vesth T.C."/>
            <person name="Nybo J.L."/>
            <person name="Theobald S."/>
            <person name="Frisvad J.C."/>
            <person name="Larsen T.O."/>
            <person name="Nielsen K.F."/>
            <person name="Hoof J.B."/>
            <person name="Brandl J."/>
            <person name="Salamov A."/>
            <person name="Riley R."/>
            <person name="Gladden J.M."/>
            <person name="Phatale P."/>
            <person name="Nielsen M.T."/>
            <person name="Lyhne E.K."/>
            <person name="Kogle M.E."/>
            <person name="Strasser K."/>
            <person name="McDonnell E."/>
            <person name="Barry K."/>
            <person name="Clum A."/>
            <person name="Chen C."/>
            <person name="Nolan M."/>
            <person name="Sandor L."/>
            <person name="Kuo A."/>
            <person name="Lipzen A."/>
            <person name="Hainaut M."/>
            <person name="Drula E."/>
            <person name="Tsang A."/>
            <person name="Magnuson J.K."/>
            <person name="Henrissat B."/>
            <person name="Wiebenga A."/>
            <person name="Simmons B.A."/>
            <person name="Makela M.R."/>
            <person name="De vries R.P."/>
            <person name="Grigoriev I.V."/>
            <person name="Mortensen U.H."/>
            <person name="Baker S.E."/>
            <person name="Andersen M.R."/>
        </authorList>
    </citation>
    <scope>NUCLEOTIDE SEQUENCE [LARGE SCALE GENOMIC DNA]</scope>
    <source>
        <strain evidence="1 2">ATCC 13496</strain>
    </source>
</reference>
<evidence type="ECO:0000313" key="2">
    <source>
        <dbReference type="Proteomes" id="UP000253845"/>
    </source>
</evidence>
<proteinExistence type="predicted"/>
<protein>
    <submittedName>
        <fullName evidence="1">Uncharacterized protein</fullName>
    </submittedName>
</protein>
<organism evidence="1 2">
    <name type="scientific">Aspergillus niger ATCC 13496</name>
    <dbReference type="NCBI Taxonomy" id="1353008"/>
    <lineage>
        <taxon>Eukaryota</taxon>
        <taxon>Fungi</taxon>
        <taxon>Dikarya</taxon>
        <taxon>Ascomycota</taxon>
        <taxon>Pezizomycotina</taxon>
        <taxon>Eurotiomycetes</taxon>
        <taxon>Eurotiomycetidae</taxon>
        <taxon>Eurotiales</taxon>
        <taxon>Aspergillaceae</taxon>
        <taxon>Aspergillus</taxon>
        <taxon>Aspergillus subgen. Circumdati</taxon>
    </lineage>
</organism>
<gene>
    <name evidence="1" type="ORF">M747DRAFT_129587</name>
</gene>
<accession>A0A370BNB1</accession>
<name>A0A370BNB1_ASPNG</name>